<reference evidence="7 8" key="1">
    <citation type="submission" date="2023-07" db="EMBL/GenBank/DDBJ databases">
        <title>Sequencing the genomes of 1000 actinobacteria strains.</title>
        <authorList>
            <person name="Klenk H.-P."/>
        </authorList>
    </citation>
    <scope>NUCLEOTIDE SEQUENCE [LARGE SCALE GENOMIC DNA]</scope>
    <source>
        <strain evidence="7 8">DSM 20167</strain>
    </source>
</reference>
<evidence type="ECO:0000259" key="6">
    <source>
        <dbReference type="Pfam" id="PF14759"/>
    </source>
</evidence>
<dbReference type="SUPFAM" id="SSF51905">
    <property type="entry name" value="FAD/NAD(P)-binding domain"/>
    <property type="match status" value="2"/>
</dbReference>
<organism evidence="7 8">
    <name type="scientific">Paeniglutamicibacter sulfureus</name>
    <dbReference type="NCBI Taxonomy" id="43666"/>
    <lineage>
        <taxon>Bacteria</taxon>
        <taxon>Bacillati</taxon>
        <taxon>Actinomycetota</taxon>
        <taxon>Actinomycetes</taxon>
        <taxon>Micrococcales</taxon>
        <taxon>Micrococcaceae</taxon>
        <taxon>Paeniglutamicibacter</taxon>
    </lineage>
</organism>
<sequence length="432" mass="45558">MDTATVPSRAGAGAPESGTATGLLIIGASQSGVQLAISLRALGYTEHITLLGDEDHRPYQRPALSKEFLQDKVGSESLIFRTNDYWIEHNITLIKGERIESVHSNADGSGTAHGTSGATYPYQRLALTVGARPRHLEAPGAELDGVVYLRNADDALRLKELAPATTDVVVVGGGFIGLEAASSLAAMGKRVTVLEYGQRLVGRAVGTETSDYFLTEHRKRGLDIHIGARIEQILDDGNGAVGAVRLEDGSQITAKIVLVGIGVIPNTELGESLGLEINNGIVVDAGALASDGTTIVVGDVANMPNPVPGAPAGERIRLESVNNAIEHAKVAAYSLMGRSEEYAGIPWFWSNQADMKLQIAGLSTGFESTVIRRDPDKGKFTVLYYRGGRIIAADAVNAPLDFMAVKQALAAGKSIDPERAADPGTMLKSLIA</sequence>
<keyword evidence="4 7" id="KW-0560">Oxidoreductase</keyword>
<keyword evidence="2" id="KW-0285">Flavoprotein</keyword>
<accession>A0ABU2BK92</accession>
<gene>
    <name evidence="7" type="ORF">J2S64_002716</name>
</gene>
<proteinExistence type="predicted"/>
<name>A0ABU2BK92_9MICC</name>
<dbReference type="InterPro" id="IPR028202">
    <property type="entry name" value="Reductase_C"/>
</dbReference>
<dbReference type="PANTHER" id="PTHR43557">
    <property type="entry name" value="APOPTOSIS-INDUCING FACTOR 1"/>
    <property type="match status" value="1"/>
</dbReference>
<dbReference type="Pfam" id="PF07992">
    <property type="entry name" value="Pyr_redox_2"/>
    <property type="match status" value="1"/>
</dbReference>
<keyword evidence="3" id="KW-0274">FAD</keyword>
<dbReference type="PANTHER" id="PTHR43557:SF2">
    <property type="entry name" value="RIESKE DOMAIN-CONTAINING PROTEIN-RELATED"/>
    <property type="match status" value="1"/>
</dbReference>
<dbReference type="GO" id="GO:0051213">
    <property type="term" value="F:dioxygenase activity"/>
    <property type="evidence" value="ECO:0007669"/>
    <property type="project" value="UniProtKB-KW"/>
</dbReference>
<comment type="caution">
    <text evidence="7">The sequence shown here is derived from an EMBL/GenBank/DDBJ whole genome shotgun (WGS) entry which is preliminary data.</text>
</comment>
<dbReference type="Gene3D" id="3.30.390.30">
    <property type="match status" value="1"/>
</dbReference>
<protein>
    <submittedName>
        <fullName evidence="7">3-phenylpropionate/trans-cinnamate dioxygenase ferredoxin reductase subunit</fullName>
        <ecNumber evidence="7">1.18.1.3</ecNumber>
    </submittedName>
</protein>
<dbReference type="InterPro" id="IPR036188">
    <property type="entry name" value="FAD/NAD-bd_sf"/>
</dbReference>
<evidence type="ECO:0000256" key="4">
    <source>
        <dbReference type="ARBA" id="ARBA00023002"/>
    </source>
</evidence>
<dbReference type="InterPro" id="IPR023753">
    <property type="entry name" value="FAD/NAD-binding_dom"/>
</dbReference>
<dbReference type="PRINTS" id="PR00368">
    <property type="entry name" value="FADPNR"/>
</dbReference>
<evidence type="ECO:0000313" key="7">
    <source>
        <dbReference type="EMBL" id="MDR7359025.1"/>
    </source>
</evidence>
<feature type="domain" description="FAD/NAD(P)-binding" evidence="5">
    <location>
        <begin position="23"/>
        <end position="327"/>
    </location>
</feature>
<feature type="domain" description="Reductase C-terminal" evidence="6">
    <location>
        <begin position="347"/>
        <end position="430"/>
    </location>
</feature>
<dbReference type="InterPro" id="IPR050446">
    <property type="entry name" value="FAD-oxidoreductase/Apoptosis"/>
</dbReference>
<dbReference type="Proteomes" id="UP001183817">
    <property type="component" value="Unassembled WGS sequence"/>
</dbReference>
<dbReference type="Pfam" id="PF14759">
    <property type="entry name" value="Reductase_C"/>
    <property type="match status" value="1"/>
</dbReference>
<keyword evidence="8" id="KW-1185">Reference proteome</keyword>
<dbReference type="EMBL" id="JAVDYI010000001">
    <property type="protein sequence ID" value="MDR7359025.1"/>
    <property type="molecule type" value="Genomic_DNA"/>
</dbReference>
<dbReference type="GO" id="GO:0008860">
    <property type="term" value="F:ferredoxin-NAD+ reductase activity"/>
    <property type="evidence" value="ECO:0007669"/>
    <property type="project" value="UniProtKB-EC"/>
</dbReference>
<dbReference type="RefSeq" id="WP_310291198.1">
    <property type="nucleotide sequence ID" value="NZ_BAAAWO010000001.1"/>
</dbReference>
<dbReference type="SUPFAM" id="SSF55424">
    <property type="entry name" value="FAD/NAD-linked reductases, dimerisation (C-terminal) domain"/>
    <property type="match status" value="1"/>
</dbReference>
<evidence type="ECO:0000256" key="3">
    <source>
        <dbReference type="ARBA" id="ARBA00022827"/>
    </source>
</evidence>
<keyword evidence="7" id="KW-0223">Dioxygenase</keyword>
<evidence type="ECO:0000256" key="2">
    <source>
        <dbReference type="ARBA" id="ARBA00022630"/>
    </source>
</evidence>
<comment type="cofactor">
    <cofactor evidence="1">
        <name>FAD</name>
        <dbReference type="ChEBI" id="CHEBI:57692"/>
    </cofactor>
</comment>
<dbReference type="EC" id="1.18.1.3" evidence="7"/>
<evidence type="ECO:0000256" key="1">
    <source>
        <dbReference type="ARBA" id="ARBA00001974"/>
    </source>
</evidence>
<dbReference type="InterPro" id="IPR016156">
    <property type="entry name" value="FAD/NAD-linked_Rdtase_dimer_sf"/>
</dbReference>
<dbReference type="Gene3D" id="3.50.50.60">
    <property type="entry name" value="FAD/NAD(P)-binding domain"/>
    <property type="match status" value="2"/>
</dbReference>
<evidence type="ECO:0000313" key="8">
    <source>
        <dbReference type="Proteomes" id="UP001183817"/>
    </source>
</evidence>
<dbReference type="PRINTS" id="PR00411">
    <property type="entry name" value="PNDRDTASEI"/>
</dbReference>
<evidence type="ECO:0000259" key="5">
    <source>
        <dbReference type="Pfam" id="PF07992"/>
    </source>
</evidence>